<accession>A0ACC2HT83</accession>
<reference evidence="1" key="1">
    <citation type="submission" date="2022-11" db="EMBL/GenBank/DDBJ databases">
        <title>Genome Sequence of Nemania bipapillata.</title>
        <authorList>
            <person name="Buettner E."/>
        </authorList>
    </citation>
    <scope>NUCLEOTIDE SEQUENCE</scope>
    <source>
        <strain evidence="1">CP14</strain>
    </source>
</reference>
<organism evidence="1 2">
    <name type="scientific">Nemania bipapillata</name>
    <dbReference type="NCBI Taxonomy" id="110536"/>
    <lineage>
        <taxon>Eukaryota</taxon>
        <taxon>Fungi</taxon>
        <taxon>Dikarya</taxon>
        <taxon>Ascomycota</taxon>
        <taxon>Pezizomycotina</taxon>
        <taxon>Sordariomycetes</taxon>
        <taxon>Xylariomycetidae</taxon>
        <taxon>Xylariales</taxon>
        <taxon>Xylariaceae</taxon>
        <taxon>Nemania</taxon>
    </lineage>
</organism>
<name>A0ACC2HT83_9PEZI</name>
<evidence type="ECO:0000313" key="1">
    <source>
        <dbReference type="EMBL" id="KAJ8106287.1"/>
    </source>
</evidence>
<proteinExistence type="predicted"/>
<evidence type="ECO:0000313" key="2">
    <source>
        <dbReference type="Proteomes" id="UP001153334"/>
    </source>
</evidence>
<comment type="caution">
    <text evidence="1">The sequence shown here is derived from an EMBL/GenBank/DDBJ whole genome shotgun (WGS) entry which is preliminary data.</text>
</comment>
<protein>
    <submittedName>
        <fullName evidence="1">Uncharacterized protein</fullName>
    </submittedName>
</protein>
<gene>
    <name evidence="1" type="ORF">ONZ43_g7117</name>
</gene>
<dbReference type="EMBL" id="JAPESX010002890">
    <property type="protein sequence ID" value="KAJ8106287.1"/>
    <property type="molecule type" value="Genomic_DNA"/>
</dbReference>
<dbReference type="Proteomes" id="UP001153334">
    <property type="component" value="Unassembled WGS sequence"/>
</dbReference>
<sequence length="336" mass="38405">MSTLGSLDRAEDPSSQTGELRMAKTEVFTVRMGDMARRPDQEDRAEILRFDNRFLTAQHLRFYNMRISRIAFALIHPTAVTLELIQCHWDLTAKIPISDNIAASTIRLVGTQISSNGFNEILANFPRLRTLVYYRPEDEIDSHFDMVGTELRELGGNLEHLTMLNEAYMPFCTPIGSLQKLTNLKTLEIDLELLIGFRENPNEDYDEYMDSGFIDPDTSIDYEEIHEQAGDWCLVKMLPASLETLTLHLEDPKLDIYFYTYERYGAKLEELITADDLFPNLVSISAPRLSEVAEKLSGRDTAWVLTKSTMHRHPHPIKAEESVPPALILAEFSNRC</sequence>
<keyword evidence="2" id="KW-1185">Reference proteome</keyword>